<evidence type="ECO:0000256" key="1">
    <source>
        <dbReference type="SAM" id="Phobius"/>
    </source>
</evidence>
<evidence type="ECO:0008006" key="4">
    <source>
        <dbReference type="Google" id="ProtNLM"/>
    </source>
</evidence>
<evidence type="ECO:0000313" key="3">
    <source>
        <dbReference type="Proteomes" id="UP000199385"/>
    </source>
</evidence>
<gene>
    <name evidence="2" type="ORF">GA0070611_6144</name>
</gene>
<feature type="transmembrane region" description="Helical" evidence="1">
    <location>
        <begin position="47"/>
        <end position="69"/>
    </location>
</feature>
<dbReference type="OrthoDB" id="3403738at2"/>
<dbReference type="EMBL" id="LT594323">
    <property type="protein sequence ID" value="SBT53479.1"/>
    <property type="molecule type" value="Genomic_DNA"/>
</dbReference>
<accession>A0A1A9ABJ5</accession>
<sequence>MTAATRRRAAAWIHLGAPAPYVLGALIATVVWLPLRLFDERHGSPLVAVVRAGLTGVVWGFFFLAMTWLPQRRTPAEAERDAAWRQARAAVRRGEPPADEAGLAALVDHLPAMRRGALLGAVGGALLLVPLAAVAAAVQRWATAAGFTVALVAVLATAAYTGWTVRRMRARLASGQGG</sequence>
<protein>
    <recommendedName>
        <fullName evidence="4">Transmembrane protein</fullName>
    </recommendedName>
</protein>
<keyword evidence="1" id="KW-0472">Membrane</keyword>
<feature type="transmembrane region" description="Helical" evidence="1">
    <location>
        <begin position="117"/>
        <end position="138"/>
    </location>
</feature>
<dbReference type="AlphaFoldDB" id="A0A1A9ABJ5"/>
<proteinExistence type="predicted"/>
<keyword evidence="3" id="KW-1185">Reference proteome</keyword>
<feature type="transmembrane region" description="Helical" evidence="1">
    <location>
        <begin position="144"/>
        <end position="163"/>
    </location>
</feature>
<dbReference type="Proteomes" id="UP000199385">
    <property type="component" value="Chromosome I"/>
</dbReference>
<feature type="transmembrane region" description="Helical" evidence="1">
    <location>
        <begin position="12"/>
        <end position="35"/>
    </location>
</feature>
<evidence type="ECO:0000313" key="2">
    <source>
        <dbReference type="EMBL" id="SBT53479.1"/>
    </source>
</evidence>
<keyword evidence="1" id="KW-1133">Transmembrane helix</keyword>
<dbReference type="RefSeq" id="WP_091672039.1">
    <property type="nucleotide sequence ID" value="NZ_LT594323.1"/>
</dbReference>
<keyword evidence="1" id="KW-0812">Transmembrane</keyword>
<name>A0A1A9ABJ5_9ACTN</name>
<reference evidence="3" key="1">
    <citation type="submission" date="2016-06" db="EMBL/GenBank/DDBJ databases">
        <authorList>
            <person name="Varghese N."/>
            <person name="Submissions Spin"/>
        </authorList>
    </citation>
    <scope>NUCLEOTIDE SEQUENCE [LARGE SCALE GENOMIC DNA]</scope>
    <source>
        <strain evidence="3">DSM 44815</strain>
    </source>
</reference>
<dbReference type="STRING" id="261654.GA0070611_6144"/>
<organism evidence="2 3">
    <name type="scientific">Micromonospora auratinigra</name>
    <dbReference type="NCBI Taxonomy" id="261654"/>
    <lineage>
        <taxon>Bacteria</taxon>
        <taxon>Bacillati</taxon>
        <taxon>Actinomycetota</taxon>
        <taxon>Actinomycetes</taxon>
        <taxon>Micromonosporales</taxon>
        <taxon>Micromonosporaceae</taxon>
        <taxon>Micromonospora</taxon>
    </lineage>
</organism>
<dbReference type="PATRIC" id="fig|261654.4.peg.6218"/>